<keyword evidence="3" id="KW-0378">Hydrolase</keyword>
<dbReference type="InterPro" id="IPR001374">
    <property type="entry name" value="R3H_dom"/>
</dbReference>
<dbReference type="GO" id="GO:0003677">
    <property type="term" value="F:DNA binding"/>
    <property type="evidence" value="ECO:0007669"/>
    <property type="project" value="UniProtKB-ARBA"/>
</dbReference>
<comment type="caution">
    <text evidence="11">The sequence shown here is derived from an EMBL/GenBank/DDBJ whole genome shotgun (WGS) entry which is preliminary data.</text>
</comment>
<evidence type="ECO:0000256" key="3">
    <source>
        <dbReference type="ARBA" id="ARBA00022801"/>
    </source>
</evidence>
<dbReference type="FunFam" id="3.30.1370.50:FF:000002">
    <property type="entry name" value="Immunoglobulin mu DNA-binding protein 2"/>
    <property type="match status" value="1"/>
</dbReference>
<evidence type="ECO:0008006" key="13">
    <source>
        <dbReference type="Google" id="ProtNLM"/>
    </source>
</evidence>
<dbReference type="AlphaFoldDB" id="A0ABD1E7Q0"/>
<feature type="region of interest" description="Disordered" evidence="8">
    <location>
        <begin position="1"/>
        <end position="22"/>
    </location>
</feature>
<dbReference type="PROSITE" id="PS51061">
    <property type="entry name" value="R3H"/>
    <property type="match status" value="1"/>
</dbReference>
<evidence type="ECO:0000256" key="1">
    <source>
        <dbReference type="ARBA" id="ARBA00004123"/>
    </source>
</evidence>
<evidence type="ECO:0000313" key="11">
    <source>
        <dbReference type="EMBL" id="KAL1490620.1"/>
    </source>
</evidence>
<dbReference type="InterPro" id="IPR000467">
    <property type="entry name" value="G_patch_dom"/>
</dbReference>
<dbReference type="SMART" id="SM00393">
    <property type="entry name" value="R3H"/>
    <property type="match status" value="1"/>
</dbReference>
<dbReference type="SUPFAM" id="SSF82708">
    <property type="entry name" value="R3H domain"/>
    <property type="match status" value="1"/>
</dbReference>
<sequence>MFDERGSEVGNPPYKTATQDNEAPSDFVVQLSPLEEKAKMFLHKVLTQEGVRSKLIFLETIENPLQILQAAVDYSQIVMTIEQDISGVFTIKIDNEEIAKGTYPTKQLAKNGLAEEAMKILRKDCFYIIKKSVYENVTVNPTVESPKEETLFEGSKAHKMMLNMGWKGKGLGINEQGSERTVAETIDQNISRQGLGSDNVFKRIHQLLEEYSRSERMCLLKFEPDFSAEERAHIHKIASKFGLKSKSEGKGDQRRITIMKKLHRADLVYNLLINNLENSLYKLILPEKFEELWLNCDD</sequence>
<evidence type="ECO:0000256" key="5">
    <source>
        <dbReference type="ARBA" id="ARBA00022840"/>
    </source>
</evidence>
<evidence type="ECO:0000256" key="4">
    <source>
        <dbReference type="ARBA" id="ARBA00022806"/>
    </source>
</evidence>
<reference evidence="11 12" key="1">
    <citation type="submission" date="2024-05" db="EMBL/GenBank/DDBJ databases">
        <title>Genetic variation in Jamaican populations of the coffee berry borer (Hypothenemus hampei).</title>
        <authorList>
            <person name="Errbii M."/>
            <person name="Myrie A."/>
        </authorList>
    </citation>
    <scope>NUCLEOTIDE SEQUENCE [LARGE SCALE GENOMIC DNA]</scope>
    <source>
        <strain evidence="11">JA-Hopewell-2020-01-JO</strain>
        <tissue evidence="11">Whole body</tissue>
    </source>
</reference>
<dbReference type="SMART" id="SM00443">
    <property type="entry name" value="G_patch"/>
    <property type="match status" value="1"/>
</dbReference>
<feature type="domain" description="G-patch" evidence="9">
    <location>
        <begin position="153"/>
        <end position="200"/>
    </location>
</feature>
<evidence type="ECO:0000256" key="7">
    <source>
        <dbReference type="ARBA" id="ARBA00023242"/>
    </source>
</evidence>
<keyword evidence="7" id="KW-0539">Nucleus</keyword>
<gene>
    <name evidence="11" type="ORF">ABEB36_013282</name>
</gene>
<keyword evidence="6" id="KW-0694">RNA-binding</keyword>
<dbReference type="PROSITE" id="PS50174">
    <property type="entry name" value="G_PATCH"/>
    <property type="match status" value="1"/>
</dbReference>
<keyword evidence="12" id="KW-1185">Reference proteome</keyword>
<evidence type="ECO:0000256" key="6">
    <source>
        <dbReference type="ARBA" id="ARBA00022884"/>
    </source>
</evidence>
<proteinExistence type="predicted"/>
<dbReference type="Pfam" id="PF01424">
    <property type="entry name" value="R3H"/>
    <property type="match status" value="1"/>
</dbReference>
<accession>A0ABD1E7Q0</accession>
<dbReference type="GO" id="GO:0016787">
    <property type="term" value="F:hydrolase activity"/>
    <property type="evidence" value="ECO:0007669"/>
    <property type="project" value="UniProtKB-KW"/>
</dbReference>
<evidence type="ECO:0000256" key="2">
    <source>
        <dbReference type="ARBA" id="ARBA00022741"/>
    </source>
</evidence>
<feature type="domain" description="R3H" evidence="10">
    <location>
        <begin position="198"/>
        <end position="262"/>
    </location>
</feature>
<dbReference type="Proteomes" id="UP001566132">
    <property type="component" value="Unassembled WGS sequence"/>
</dbReference>
<dbReference type="Gene3D" id="3.30.1370.50">
    <property type="entry name" value="R3H-like domain"/>
    <property type="match status" value="1"/>
</dbReference>
<organism evidence="11 12">
    <name type="scientific">Hypothenemus hampei</name>
    <name type="common">Coffee berry borer</name>
    <dbReference type="NCBI Taxonomy" id="57062"/>
    <lineage>
        <taxon>Eukaryota</taxon>
        <taxon>Metazoa</taxon>
        <taxon>Ecdysozoa</taxon>
        <taxon>Arthropoda</taxon>
        <taxon>Hexapoda</taxon>
        <taxon>Insecta</taxon>
        <taxon>Pterygota</taxon>
        <taxon>Neoptera</taxon>
        <taxon>Endopterygota</taxon>
        <taxon>Coleoptera</taxon>
        <taxon>Polyphaga</taxon>
        <taxon>Cucujiformia</taxon>
        <taxon>Curculionidae</taxon>
        <taxon>Scolytinae</taxon>
        <taxon>Hypothenemus</taxon>
    </lineage>
</organism>
<dbReference type="EMBL" id="JBDJPC010000010">
    <property type="protein sequence ID" value="KAL1490620.1"/>
    <property type="molecule type" value="Genomic_DNA"/>
</dbReference>
<dbReference type="GO" id="GO:0003723">
    <property type="term" value="F:RNA binding"/>
    <property type="evidence" value="ECO:0007669"/>
    <property type="project" value="UniProtKB-KW"/>
</dbReference>
<dbReference type="Pfam" id="PF01585">
    <property type="entry name" value="G-patch"/>
    <property type="match status" value="1"/>
</dbReference>
<dbReference type="GO" id="GO:0005634">
    <property type="term" value="C:nucleus"/>
    <property type="evidence" value="ECO:0007669"/>
    <property type="project" value="UniProtKB-SubCell"/>
</dbReference>
<protein>
    <recommendedName>
        <fullName evidence="13">NF-kappa-B-repressing factor</fullName>
    </recommendedName>
</protein>
<name>A0ABD1E7Q0_HYPHA</name>
<evidence type="ECO:0000313" key="12">
    <source>
        <dbReference type="Proteomes" id="UP001566132"/>
    </source>
</evidence>
<dbReference type="GO" id="GO:0004386">
    <property type="term" value="F:helicase activity"/>
    <property type="evidence" value="ECO:0007669"/>
    <property type="project" value="UniProtKB-KW"/>
</dbReference>
<evidence type="ECO:0000259" key="10">
    <source>
        <dbReference type="PROSITE" id="PS51061"/>
    </source>
</evidence>
<dbReference type="InterPro" id="IPR036867">
    <property type="entry name" value="R3H_dom_sf"/>
</dbReference>
<dbReference type="GO" id="GO:0005524">
    <property type="term" value="F:ATP binding"/>
    <property type="evidence" value="ECO:0007669"/>
    <property type="project" value="UniProtKB-KW"/>
</dbReference>
<keyword evidence="4" id="KW-0347">Helicase</keyword>
<comment type="subcellular location">
    <subcellularLocation>
        <location evidence="1">Nucleus</location>
    </subcellularLocation>
</comment>
<keyword evidence="5" id="KW-0067">ATP-binding</keyword>
<evidence type="ECO:0000259" key="9">
    <source>
        <dbReference type="PROSITE" id="PS50174"/>
    </source>
</evidence>
<keyword evidence="2" id="KW-0547">Nucleotide-binding</keyword>
<evidence type="ECO:0000256" key="8">
    <source>
        <dbReference type="SAM" id="MobiDB-lite"/>
    </source>
</evidence>